<protein>
    <submittedName>
        <fullName evidence="1">Uncharacterized protein</fullName>
    </submittedName>
</protein>
<reference evidence="1 2" key="1">
    <citation type="submission" date="2018-12" db="EMBL/GenBank/DDBJ databases">
        <authorList>
            <person name="Grouzdev D.S."/>
            <person name="Krutkina M.S."/>
        </authorList>
    </citation>
    <scope>NUCLEOTIDE SEQUENCE [LARGE SCALE GENOMIC DNA]</scope>
    <source>
        <strain evidence="1 2">RmlP026</strain>
    </source>
</reference>
<comment type="caution">
    <text evidence="1">The sequence shown here is derived from an EMBL/GenBank/DDBJ whole genome shotgun (WGS) entry which is preliminary data.</text>
</comment>
<accession>A0A4Q2U3Q0</accession>
<gene>
    <name evidence="1" type="ORF">D3273_24120</name>
</gene>
<dbReference type="EMBL" id="QYBB01000054">
    <property type="protein sequence ID" value="RYC29386.1"/>
    <property type="molecule type" value="Genomic_DNA"/>
</dbReference>
<sequence>MSNYQMIDWDTRDAAMYRIFTIDVDVSATSSWQAPATLSPIDAMRLCVKPFEVLLENGRNDTAFLLAMAGPINRSTLARLEDCGAIKWSGLGGIGELKAHIRDRVVKLKDRSLTHYVLFDSDADAPGHLSPDALRLENSCQTVGIDFHCLKRRAIENYLPFSSLFQANMQFGGRRKRKDLIKAFKKLTKDQRNHFPMKAGLRWPLNGPQAALFTDVTQPSRQTALSLAFPAALAECYRRDSIRAMLDLTQADDGIVEVREVLDKILYYARGPA</sequence>
<organism evidence="1 2">
    <name type="scientific">Lichenibacterium minor</name>
    <dbReference type="NCBI Taxonomy" id="2316528"/>
    <lineage>
        <taxon>Bacteria</taxon>
        <taxon>Pseudomonadati</taxon>
        <taxon>Pseudomonadota</taxon>
        <taxon>Alphaproteobacteria</taxon>
        <taxon>Hyphomicrobiales</taxon>
        <taxon>Lichenihabitantaceae</taxon>
        <taxon>Lichenibacterium</taxon>
    </lineage>
</organism>
<dbReference type="Proteomes" id="UP000290759">
    <property type="component" value="Unassembled WGS sequence"/>
</dbReference>
<proteinExistence type="predicted"/>
<reference evidence="1 2" key="2">
    <citation type="submission" date="2019-02" db="EMBL/GenBank/DDBJ databases">
        <title>'Lichenibacterium ramalinii' gen. nov. sp. nov., 'Lichenibacterium minor' gen. nov. sp. nov.</title>
        <authorList>
            <person name="Pankratov T."/>
        </authorList>
    </citation>
    <scope>NUCLEOTIDE SEQUENCE [LARGE SCALE GENOMIC DNA]</scope>
    <source>
        <strain evidence="1 2">RmlP026</strain>
    </source>
</reference>
<name>A0A4Q2U3Q0_9HYPH</name>
<dbReference type="AlphaFoldDB" id="A0A4Q2U3Q0"/>
<evidence type="ECO:0000313" key="1">
    <source>
        <dbReference type="EMBL" id="RYC29386.1"/>
    </source>
</evidence>
<keyword evidence="2" id="KW-1185">Reference proteome</keyword>
<evidence type="ECO:0000313" key="2">
    <source>
        <dbReference type="Proteomes" id="UP000290759"/>
    </source>
</evidence>